<accession>A0A919MF20</accession>
<organism evidence="3 4">
    <name type="scientific">Actinoplanes cyaneus</name>
    <dbReference type="NCBI Taxonomy" id="52696"/>
    <lineage>
        <taxon>Bacteria</taxon>
        <taxon>Bacillati</taxon>
        <taxon>Actinomycetota</taxon>
        <taxon>Actinomycetes</taxon>
        <taxon>Micromonosporales</taxon>
        <taxon>Micromonosporaceae</taxon>
        <taxon>Actinoplanes</taxon>
    </lineage>
</organism>
<name>A0A919MF20_9ACTN</name>
<sequence>MSEPDPIDFRGFTTAVAAAAKPDFADVVARSARHRRLRTWLSAGFAALAVALGSGTTAIALTGDHPSPKPSPTPTVQPWHTTIPKAGDEPKPQPTYTETHGAWDVTVRDKPLTGMYPEMAAGDLDHLYLHYQDCAVTPCRQMLATTADRGRTWRKVPMPAAPPGQKGPGLTMASGTTVLVGAGPRIPRGTAFDSSKLPDPLFWASTDAGMTWQRANVRAVDALPSGWPVLQTMKGLLAVDPATGDVATLELSGHGPRRTILPTPPAAGIWTMTTTGLQVSQDGGRTWDERPLPQSAGGGSPVLATADGRTVHVAREVRGGGMSLQVSTDSGRTWEARATLDLDGPLLTLLAIDDRTLLAMGVHGTYRSSDQGRTFTRVGPPLGSRAHAIPGGFTVPTNNNEYSAWVSPDGAEWTYVKRPSVP</sequence>
<keyword evidence="2" id="KW-0472">Membrane</keyword>
<evidence type="ECO:0008006" key="5">
    <source>
        <dbReference type="Google" id="ProtNLM"/>
    </source>
</evidence>
<dbReference type="RefSeq" id="WP_203749298.1">
    <property type="nucleotide sequence ID" value="NZ_BAAAUC010000006.1"/>
</dbReference>
<evidence type="ECO:0000313" key="3">
    <source>
        <dbReference type="EMBL" id="GID68766.1"/>
    </source>
</evidence>
<keyword evidence="4" id="KW-1185">Reference proteome</keyword>
<comment type="caution">
    <text evidence="3">The sequence shown here is derived from an EMBL/GenBank/DDBJ whole genome shotgun (WGS) entry which is preliminary data.</text>
</comment>
<keyword evidence="2" id="KW-0812">Transmembrane</keyword>
<dbReference type="EMBL" id="BOMH01000051">
    <property type="protein sequence ID" value="GID68766.1"/>
    <property type="molecule type" value="Genomic_DNA"/>
</dbReference>
<gene>
    <name evidence="3" type="ORF">Acy02nite_66470</name>
</gene>
<dbReference type="Gene3D" id="2.130.10.10">
    <property type="entry name" value="YVTN repeat-like/Quinoprotein amine dehydrogenase"/>
    <property type="match status" value="1"/>
</dbReference>
<dbReference type="InterPro" id="IPR036278">
    <property type="entry name" value="Sialidase_sf"/>
</dbReference>
<proteinExistence type="predicted"/>
<dbReference type="AlphaFoldDB" id="A0A919MF20"/>
<dbReference type="CDD" id="cd15482">
    <property type="entry name" value="Sialidase_non-viral"/>
    <property type="match status" value="1"/>
</dbReference>
<reference evidence="3" key="1">
    <citation type="submission" date="2021-01" db="EMBL/GenBank/DDBJ databases">
        <title>Whole genome shotgun sequence of Actinoplanes cyaneus NBRC 14990.</title>
        <authorList>
            <person name="Komaki H."/>
            <person name="Tamura T."/>
        </authorList>
    </citation>
    <scope>NUCLEOTIDE SEQUENCE</scope>
    <source>
        <strain evidence="3">NBRC 14990</strain>
    </source>
</reference>
<dbReference type="InterPro" id="IPR015943">
    <property type="entry name" value="WD40/YVTN_repeat-like_dom_sf"/>
</dbReference>
<feature type="region of interest" description="Disordered" evidence="1">
    <location>
        <begin position="279"/>
        <end position="304"/>
    </location>
</feature>
<evidence type="ECO:0000313" key="4">
    <source>
        <dbReference type="Proteomes" id="UP000619479"/>
    </source>
</evidence>
<protein>
    <recommendedName>
        <fullName evidence="5">Exo-alpha-sialidase</fullName>
    </recommendedName>
</protein>
<evidence type="ECO:0000256" key="2">
    <source>
        <dbReference type="SAM" id="Phobius"/>
    </source>
</evidence>
<dbReference type="Proteomes" id="UP000619479">
    <property type="component" value="Unassembled WGS sequence"/>
</dbReference>
<feature type="transmembrane region" description="Helical" evidence="2">
    <location>
        <begin position="40"/>
        <end position="61"/>
    </location>
</feature>
<dbReference type="SUPFAM" id="SSF50939">
    <property type="entry name" value="Sialidases"/>
    <property type="match status" value="1"/>
</dbReference>
<evidence type="ECO:0000256" key="1">
    <source>
        <dbReference type="SAM" id="MobiDB-lite"/>
    </source>
</evidence>
<keyword evidence="2" id="KW-1133">Transmembrane helix</keyword>